<evidence type="ECO:0000313" key="5">
    <source>
        <dbReference type="Proteomes" id="UP000186917"/>
    </source>
</evidence>
<dbReference type="Pfam" id="PF12796">
    <property type="entry name" value="Ank_2"/>
    <property type="match status" value="1"/>
</dbReference>
<dbReference type="GO" id="GO:0000976">
    <property type="term" value="F:transcription cis-regulatory region binding"/>
    <property type="evidence" value="ECO:0007669"/>
    <property type="project" value="TreeGrafter"/>
</dbReference>
<dbReference type="STRING" id="477680.SAMN05421788_11150"/>
<keyword evidence="1" id="KW-0677">Repeat</keyword>
<dbReference type="PROSITE" id="PS50297">
    <property type="entry name" value="ANK_REP_REGION"/>
    <property type="match status" value="1"/>
</dbReference>
<dbReference type="Gene3D" id="1.25.40.20">
    <property type="entry name" value="Ankyrin repeat-containing domain"/>
    <property type="match status" value="2"/>
</dbReference>
<dbReference type="KEGG" id="fln:FLA_0747"/>
<dbReference type="AlphaFoldDB" id="A0A173MB96"/>
<keyword evidence="5" id="KW-1185">Reference proteome</keyword>
<reference evidence="5" key="1">
    <citation type="submission" date="2017-01" db="EMBL/GenBank/DDBJ databases">
        <authorList>
            <person name="Varghese N."/>
            <person name="Submissions S."/>
        </authorList>
    </citation>
    <scope>NUCLEOTIDE SEQUENCE [LARGE SCALE GENOMIC DNA]</scope>
    <source>
        <strain evidence="5">DSM 21054</strain>
    </source>
</reference>
<dbReference type="EMBL" id="FTOR01000011">
    <property type="protein sequence ID" value="SIT32190.1"/>
    <property type="molecule type" value="Genomic_DNA"/>
</dbReference>
<dbReference type="InterPro" id="IPR036770">
    <property type="entry name" value="Ankyrin_rpt-contain_sf"/>
</dbReference>
<dbReference type="SMART" id="SM00248">
    <property type="entry name" value="ANK"/>
    <property type="match status" value="5"/>
</dbReference>
<dbReference type="InterPro" id="IPR002110">
    <property type="entry name" value="Ankyrin_rpt"/>
</dbReference>
<accession>A0A173MB96</accession>
<feature type="repeat" description="ANK" evidence="3">
    <location>
        <begin position="183"/>
        <end position="215"/>
    </location>
</feature>
<keyword evidence="2 3" id="KW-0040">ANK repeat</keyword>
<gene>
    <name evidence="4" type="ORF">SAMN05421788_11150</name>
</gene>
<proteinExistence type="predicted"/>
<dbReference type="SUPFAM" id="SSF48403">
    <property type="entry name" value="Ankyrin repeat"/>
    <property type="match status" value="1"/>
</dbReference>
<evidence type="ECO:0000256" key="2">
    <source>
        <dbReference type="ARBA" id="ARBA00023043"/>
    </source>
</evidence>
<organism evidence="4 5">
    <name type="scientific">Filimonas lacunae</name>
    <dbReference type="NCBI Taxonomy" id="477680"/>
    <lineage>
        <taxon>Bacteria</taxon>
        <taxon>Pseudomonadati</taxon>
        <taxon>Bacteroidota</taxon>
        <taxon>Chitinophagia</taxon>
        <taxon>Chitinophagales</taxon>
        <taxon>Chitinophagaceae</taxon>
        <taxon>Filimonas</taxon>
    </lineage>
</organism>
<dbReference type="GO" id="GO:0045944">
    <property type="term" value="P:positive regulation of transcription by RNA polymerase II"/>
    <property type="evidence" value="ECO:0007669"/>
    <property type="project" value="TreeGrafter"/>
</dbReference>
<dbReference type="PANTHER" id="PTHR24193:SF121">
    <property type="entry name" value="ADA2A-CONTAINING COMPLEX COMPONENT 3, ISOFORM D"/>
    <property type="match status" value="1"/>
</dbReference>
<dbReference type="OrthoDB" id="5657095at2"/>
<protein>
    <submittedName>
        <fullName evidence="4">Ankyrin repeat-containing protein</fullName>
    </submittedName>
</protein>
<dbReference type="Proteomes" id="UP000186917">
    <property type="component" value="Unassembled WGS sequence"/>
</dbReference>
<sequence>MTSEKAVAEAIMRGNFSEAREQLQNGEPLSGQYVENNKSQIINSILRGKAFDLIDKLIEHGLIETDVYEYDTLDRSVFKNIAMSLKGEEDTLTFLRSFLQKIQNKNDEVRDTTVLQFCMEEAADPAIIKCLIEQGCDVQYKNNADMNLIYSVINKGMLDEAKGKAYIELLLSNGVDVNHRNIVGTTPLMLAVQRGKNNYLDLLLQNGADANELDNKGNSAFYYAVVEQQNKSAYDKLKEYTSPDFDSANKEGEYILTGYLRMAYAASPDTIALLLQMLEDGASIYQASPYYHVPKSGIDWLAEKAPEALKAVLTTGVIDINRQDDQGNTILHKVCAFNVNYDQDAARKLYQKVKLLLEAGADATITNNQEETPMMLAAKDNLKVKTVDLLMQHKNN</sequence>
<dbReference type="PANTHER" id="PTHR24193">
    <property type="entry name" value="ANKYRIN REPEAT PROTEIN"/>
    <property type="match status" value="1"/>
</dbReference>
<dbReference type="RefSeq" id="WP_076381914.1">
    <property type="nucleotide sequence ID" value="NZ_AP017422.1"/>
</dbReference>
<dbReference type="InterPro" id="IPR050663">
    <property type="entry name" value="Ankyrin-SOCS_Box"/>
</dbReference>
<evidence type="ECO:0000256" key="1">
    <source>
        <dbReference type="ARBA" id="ARBA00022737"/>
    </source>
</evidence>
<name>A0A173MB96_9BACT</name>
<evidence type="ECO:0000256" key="3">
    <source>
        <dbReference type="PROSITE-ProRule" id="PRU00023"/>
    </source>
</evidence>
<evidence type="ECO:0000313" key="4">
    <source>
        <dbReference type="EMBL" id="SIT32190.1"/>
    </source>
</evidence>
<dbReference type="PROSITE" id="PS50088">
    <property type="entry name" value="ANK_REPEAT"/>
    <property type="match status" value="1"/>
</dbReference>